<feature type="region of interest" description="Disordered" evidence="1">
    <location>
        <begin position="75"/>
        <end position="94"/>
    </location>
</feature>
<reference evidence="2" key="1">
    <citation type="submission" date="2020-03" db="EMBL/GenBank/DDBJ databases">
        <authorList>
            <person name="Weist P."/>
        </authorList>
    </citation>
    <scope>NUCLEOTIDE SEQUENCE</scope>
</reference>
<sequence>MDSLIADKPVDASNLGFVYSFSFQFRRELSFTQKFFWLTDFYPGSQPASSSRNEDQPVFRQRGYSSDYSNKMRTLALRSRPPPPPPPPRVPVAFGFGPEDLSEVNNVTRAAVHLQRRG</sequence>
<feature type="region of interest" description="Disordered" evidence="1">
    <location>
        <begin position="43"/>
        <end position="63"/>
    </location>
</feature>
<comment type="caution">
    <text evidence="2">The sequence shown here is derived from an EMBL/GenBank/DDBJ whole genome shotgun (WGS) entry which is preliminary data.</text>
</comment>
<keyword evidence="3" id="KW-1185">Reference proteome</keyword>
<evidence type="ECO:0000313" key="2">
    <source>
        <dbReference type="EMBL" id="CAB1449833.1"/>
    </source>
</evidence>
<organism evidence="2 3">
    <name type="scientific">Pleuronectes platessa</name>
    <name type="common">European plaice</name>
    <dbReference type="NCBI Taxonomy" id="8262"/>
    <lineage>
        <taxon>Eukaryota</taxon>
        <taxon>Metazoa</taxon>
        <taxon>Chordata</taxon>
        <taxon>Craniata</taxon>
        <taxon>Vertebrata</taxon>
        <taxon>Euteleostomi</taxon>
        <taxon>Actinopterygii</taxon>
        <taxon>Neopterygii</taxon>
        <taxon>Teleostei</taxon>
        <taxon>Neoteleostei</taxon>
        <taxon>Acanthomorphata</taxon>
        <taxon>Carangaria</taxon>
        <taxon>Pleuronectiformes</taxon>
        <taxon>Pleuronectoidei</taxon>
        <taxon>Pleuronectidae</taxon>
        <taxon>Pleuronectes</taxon>
    </lineage>
</organism>
<proteinExistence type="predicted"/>
<dbReference type="EMBL" id="CADEAL010004029">
    <property type="protein sequence ID" value="CAB1449833.1"/>
    <property type="molecule type" value="Genomic_DNA"/>
</dbReference>
<feature type="compositionally biased region" description="Pro residues" evidence="1">
    <location>
        <begin position="80"/>
        <end position="90"/>
    </location>
</feature>
<dbReference type="AlphaFoldDB" id="A0A9N7YZ52"/>
<evidence type="ECO:0000256" key="1">
    <source>
        <dbReference type="SAM" id="MobiDB-lite"/>
    </source>
</evidence>
<accession>A0A9N7YZ52</accession>
<name>A0A9N7YZ52_PLEPL</name>
<dbReference type="Proteomes" id="UP001153269">
    <property type="component" value="Unassembled WGS sequence"/>
</dbReference>
<protein>
    <submittedName>
        <fullName evidence="2">Uncharacterized protein</fullName>
    </submittedName>
</protein>
<gene>
    <name evidence="2" type="ORF">PLEPLA_LOCUS37519</name>
</gene>
<evidence type="ECO:0000313" key="3">
    <source>
        <dbReference type="Proteomes" id="UP001153269"/>
    </source>
</evidence>